<reference evidence="4 5" key="1">
    <citation type="journal article" date="2015" name="BMC Genomics">
        <title>The genome of the truffle-parasite Tolypocladium ophioglossoides and the evolution of antifungal peptaibiotics.</title>
        <authorList>
            <person name="Quandt C.A."/>
            <person name="Bushley K.E."/>
            <person name="Spatafora J.W."/>
        </authorList>
    </citation>
    <scope>NUCLEOTIDE SEQUENCE [LARGE SCALE GENOMIC DNA]</scope>
    <source>
        <strain evidence="4 5">CBS 100239</strain>
    </source>
</reference>
<sequence length="283" mass="32183">MKESSDYQPIDQDGPKSSSEMEDDMLISKHRSARSQRSRRMRPVIALAAVLILAVYTSIVVSVAWGMAKESRRHGTRFLKSPANDYITYESHVMEQWEYPEDIRYFGEPSPEIDRNWHNIFEHQNIGFSAELMHEIGREEEGIRLPDGTYFGSLMKNIYHALHPAHYNLDKLEGSEKAMFWEHTDHCMHMLMDAVLCQGDTTVLTMKWDENGARPIGNLTSPHECVNWDRLMEWVVPNSVDVFADGVLVHPKFGPLFKDGKPSKGFVDSLASSGAGKVNGVDQ</sequence>
<organism evidence="4 5">
    <name type="scientific">Tolypocladium ophioglossoides (strain CBS 100239)</name>
    <name type="common">Snaketongue truffleclub</name>
    <name type="synonym">Elaphocordyceps ophioglossoides</name>
    <dbReference type="NCBI Taxonomy" id="1163406"/>
    <lineage>
        <taxon>Eukaryota</taxon>
        <taxon>Fungi</taxon>
        <taxon>Dikarya</taxon>
        <taxon>Ascomycota</taxon>
        <taxon>Pezizomycotina</taxon>
        <taxon>Sordariomycetes</taxon>
        <taxon>Hypocreomycetidae</taxon>
        <taxon>Hypocreales</taxon>
        <taxon>Ophiocordycipitaceae</taxon>
        <taxon>Tolypocladium</taxon>
    </lineage>
</organism>
<dbReference type="STRING" id="1163406.A0A0L0NDR2"/>
<dbReference type="PANTHER" id="PTHR33365:SF7">
    <property type="entry name" value="TAT PATHWAY SIGNAL SEQUENCE"/>
    <property type="match status" value="1"/>
</dbReference>
<evidence type="ECO:0000256" key="2">
    <source>
        <dbReference type="SAM" id="MobiDB-lite"/>
    </source>
</evidence>
<dbReference type="Pfam" id="PF11807">
    <property type="entry name" value="UstYa"/>
    <property type="match status" value="1"/>
</dbReference>
<keyword evidence="3" id="KW-0472">Membrane</keyword>
<comment type="similarity">
    <text evidence="1">Belongs to the ustYa family.</text>
</comment>
<evidence type="ECO:0008006" key="6">
    <source>
        <dbReference type="Google" id="ProtNLM"/>
    </source>
</evidence>
<dbReference type="EMBL" id="LFRF01000006">
    <property type="protein sequence ID" value="KND92312.1"/>
    <property type="molecule type" value="Genomic_DNA"/>
</dbReference>
<evidence type="ECO:0000313" key="4">
    <source>
        <dbReference type="EMBL" id="KND92312.1"/>
    </source>
</evidence>
<evidence type="ECO:0000256" key="1">
    <source>
        <dbReference type="ARBA" id="ARBA00035112"/>
    </source>
</evidence>
<keyword evidence="5" id="KW-1185">Reference proteome</keyword>
<gene>
    <name evidence="4" type="ORF">TOPH_02918</name>
</gene>
<dbReference type="InterPro" id="IPR021765">
    <property type="entry name" value="UstYa-like"/>
</dbReference>
<evidence type="ECO:0000256" key="3">
    <source>
        <dbReference type="SAM" id="Phobius"/>
    </source>
</evidence>
<dbReference type="PANTHER" id="PTHR33365">
    <property type="entry name" value="YALI0B05434P"/>
    <property type="match status" value="1"/>
</dbReference>
<protein>
    <recommendedName>
        <fullName evidence="6">Tat pathway signal sequence</fullName>
    </recommendedName>
</protein>
<dbReference type="Proteomes" id="UP000036947">
    <property type="component" value="Unassembled WGS sequence"/>
</dbReference>
<dbReference type="AlphaFoldDB" id="A0A0L0NDR2"/>
<feature type="region of interest" description="Disordered" evidence="2">
    <location>
        <begin position="1"/>
        <end position="24"/>
    </location>
</feature>
<dbReference type="GO" id="GO:0043386">
    <property type="term" value="P:mycotoxin biosynthetic process"/>
    <property type="evidence" value="ECO:0007669"/>
    <property type="project" value="InterPro"/>
</dbReference>
<dbReference type="OrthoDB" id="3687641at2759"/>
<proteinExistence type="inferred from homology"/>
<keyword evidence="3" id="KW-1133">Transmembrane helix</keyword>
<name>A0A0L0NDR2_TOLOC</name>
<comment type="caution">
    <text evidence="4">The sequence shown here is derived from an EMBL/GenBank/DDBJ whole genome shotgun (WGS) entry which is preliminary data.</text>
</comment>
<keyword evidence="3" id="KW-0812">Transmembrane</keyword>
<evidence type="ECO:0000313" key="5">
    <source>
        <dbReference type="Proteomes" id="UP000036947"/>
    </source>
</evidence>
<feature type="transmembrane region" description="Helical" evidence="3">
    <location>
        <begin position="44"/>
        <end position="68"/>
    </location>
</feature>
<accession>A0A0L0NDR2</accession>